<keyword evidence="2" id="KW-1185">Reference proteome</keyword>
<protein>
    <submittedName>
        <fullName evidence="1">Uncharacterized protein</fullName>
    </submittedName>
</protein>
<dbReference type="EMBL" id="LXQA011421234">
    <property type="protein sequence ID" value="MCI96684.1"/>
    <property type="molecule type" value="Genomic_DNA"/>
</dbReference>
<evidence type="ECO:0000313" key="1">
    <source>
        <dbReference type="EMBL" id="MCI96684.1"/>
    </source>
</evidence>
<comment type="caution">
    <text evidence="1">The sequence shown here is derived from an EMBL/GenBank/DDBJ whole genome shotgun (WGS) entry which is preliminary data.</text>
</comment>
<proteinExistence type="predicted"/>
<organism evidence="1 2">
    <name type="scientific">Trifolium medium</name>
    <dbReference type="NCBI Taxonomy" id="97028"/>
    <lineage>
        <taxon>Eukaryota</taxon>
        <taxon>Viridiplantae</taxon>
        <taxon>Streptophyta</taxon>
        <taxon>Embryophyta</taxon>
        <taxon>Tracheophyta</taxon>
        <taxon>Spermatophyta</taxon>
        <taxon>Magnoliopsida</taxon>
        <taxon>eudicotyledons</taxon>
        <taxon>Gunneridae</taxon>
        <taxon>Pentapetalae</taxon>
        <taxon>rosids</taxon>
        <taxon>fabids</taxon>
        <taxon>Fabales</taxon>
        <taxon>Fabaceae</taxon>
        <taxon>Papilionoideae</taxon>
        <taxon>50 kb inversion clade</taxon>
        <taxon>NPAAA clade</taxon>
        <taxon>Hologalegina</taxon>
        <taxon>IRL clade</taxon>
        <taxon>Trifolieae</taxon>
        <taxon>Trifolium</taxon>
    </lineage>
</organism>
<dbReference type="Proteomes" id="UP000265520">
    <property type="component" value="Unassembled WGS sequence"/>
</dbReference>
<feature type="non-terminal residue" evidence="1">
    <location>
        <position position="1"/>
    </location>
</feature>
<sequence length="29" mass="2902">VLNSGRGCVKVFTISAVTDAALQIAVVAV</sequence>
<accession>A0A392W7R7</accession>
<reference evidence="1 2" key="1">
    <citation type="journal article" date="2018" name="Front. Plant Sci.">
        <title>Red Clover (Trifolium pratense) and Zigzag Clover (T. medium) - A Picture of Genomic Similarities and Differences.</title>
        <authorList>
            <person name="Dluhosova J."/>
            <person name="Istvanek J."/>
            <person name="Nedelnik J."/>
            <person name="Repkova J."/>
        </authorList>
    </citation>
    <scope>NUCLEOTIDE SEQUENCE [LARGE SCALE GENOMIC DNA]</scope>
    <source>
        <strain evidence="2">cv. 10/8</strain>
        <tissue evidence="1">Leaf</tissue>
    </source>
</reference>
<evidence type="ECO:0000313" key="2">
    <source>
        <dbReference type="Proteomes" id="UP000265520"/>
    </source>
</evidence>
<name>A0A392W7R7_9FABA</name>
<dbReference type="AlphaFoldDB" id="A0A392W7R7"/>